<feature type="compositionally biased region" description="Low complexity" evidence="1">
    <location>
        <begin position="79"/>
        <end position="92"/>
    </location>
</feature>
<organism evidence="2 3">
    <name type="scientific">Prorocentrum cordatum</name>
    <dbReference type="NCBI Taxonomy" id="2364126"/>
    <lineage>
        <taxon>Eukaryota</taxon>
        <taxon>Sar</taxon>
        <taxon>Alveolata</taxon>
        <taxon>Dinophyceae</taxon>
        <taxon>Prorocentrales</taxon>
        <taxon>Prorocentraceae</taxon>
        <taxon>Prorocentrum</taxon>
    </lineage>
</organism>
<proteinExistence type="predicted"/>
<feature type="compositionally biased region" description="Basic and acidic residues" evidence="1">
    <location>
        <begin position="134"/>
        <end position="143"/>
    </location>
</feature>
<feature type="region of interest" description="Disordered" evidence="1">
    <location>
        <begin position="35"/>
        <end position="96"/>
    </location>
</feature>
<accession>A0ABN9Q5R3</accession>
<evidence type="ECO:0000256" key="1">
    <source>
        <dbReference type="SAM" id="MobiDB-lite"/>
    </source>
</evidence>
<dbReference type="EMBL" id="CAUYUJ010002224">
    <property type="protein sequence ID" value="CAK0799774.1"/>
    <property type="molecule type" value="Genomic_DNA"/>
</dbReference>
<gene>
    <name evidence="2" type="ORF">PCOR1329_LOCUS8117</name>
</gene>
<comment type="caution">
    <text evidence="2">The sequence shown here is derived from an EMBL/GenBank/DDBJ whole genome shotgun (WGS) entry which is preliminary data.</text>
</comment>
<evidence type="ECO:0000313" key="2">
    <source>
        <dbReference type="EMBL" id="CAK0799774.1"/>
    </source>
</evidence>
<protein>
    <recommendedName>
        <fullName evidence="4">C3H1-type domain-containing protein</fullName>
    </recommendedName>
</protein>
<feature type="region of interest" description="Disordered" evidence="1">
    <location>
        <begin position="125"/>
        <end position="149"/>
    </location>
</feature>
<feature type="region of interest" description="Disordered" evidence="1">
    <location>
        <begin position="243"/>
        <end position="278"/>
    </location>
</feature>
<sequence>MHSGRDNGMQCTCQADGTRLVVNARLLKLVGVGPGLGRSNSDGNLGSAAGGCLPRLDPSQSARDSAPGRPARVHDDQAGSSSGSDTTHGSFSEDIPSASGSYCSLSDLSGSMRWFSDCSENESSGGSASISSHSENHSPRCAEESEVDEQQVAEWLKANEAQHAAGTCKPCLFNGTEAGCAMGRACRFCHLPHAAKRRASHRKAESMHCKQLVAKPDCKCEGDAEAAWDSADDCSLSRRQMFSAFQEGDQQQGPPRAELGGLTRAAAGEKPKQPPSCG</sequence>
<keyword evidence="3" id="KW-1185">Reference proteome</keyword>
<reference evidence="2" key="1">
    <citation type="submission" date="2023-10" db="EMBL/GenBank/DDBJ databases">
        <authorList>
            <person name="Chen Y."/>
            <person name="Shah S."/>
            <person name="Dougan E. K."/>
            <person name="Thang M."/>
            <person name="Chan C."/>
        </authorList>
    </citation>
    <scope>NUCLEOTIDE SEQUENCE [LARGE SCALE GENOMIC DNA]</scope>
</reference>
<evidence type="ECO:0008006" key="4">
    <source>
        <dbReference type="Google" id="ProtNLM"/>
    </source>
</evidence>
<dbReference type="Proteomes" id="UP001189429">
    <property type="component" value="Unassembled WGS sequence"/>
</dbReference>
<name>A0ABN9Q5R3_9DINO</name>
<evidence type="ECO:0000313" key="3">
    <source>
        <dbReference type="Proteomes" id="UP001189429"/>
    </source>
</evidence>